<sequence length="247" mass="26910">MLDHQPLRGKTALTTGGAARLGAMSTRFLHAAGANVIIHYRSSEDRARALRDELLRQRADSAFLLRGDLLDIDWLPELVQGCLDTTGRLDVLLNNASNFFPTPVDEATQAQWDSLFGVNAKAPFFLARAAAPALRENAGCIINMVDIHAERPHKNHPIYSMAKAANAMMVKALARELAPQIRVNGVAPGAILWPEGDDQAKHQALPRIPLERAGRPENIARTVLFLATAEYITGQIIAVDGGRSVQQ</sequence>
<evidence type="ECO:0000256" key="2">
    <source>
        <dbReference type="ARBA" id="ARBA00023002"/>
    </source>
</evidence>
<dbReference type="InterPro" id="IPR036291">
    <property type="entry name" value="NAD(P)-bd_dom_sf"/>
</dbReference>
<dbReference type="KEGG" id="tbn:TBH_C2057"/>
<reference evidence="3 4" key="1">
    <citation type="journal article" date="2014" name="PLoS ONE">
        <title>Physiological and genomic features of a novel sulfur-oxidizing gammaproteobacterium belonging to a previously uncultivated symbiotic lineage isolated from a hydrothermal vent.</title>
        <authorList>
            <person name="Nunoura T."/>
            <person name="Takaki Y."/>
            <person name="Kazama H."/>
            <person name="Kakuta J."/>
            <person name="Shimamura S."/>
            <person name="Makita H."/>
            <person name="Hirai M."/>
            <person name="Miyazaki M."/>
            <person name="Takai K."/>
        </authorList>
    </citation>
    <scope>NUCLEOTIDE SEQUENCE [LARGE SCALE GENOMIC DNA]</scope>
    <source>
        <strain evidence="3 4">Hiromi1</strain>
    </source>
</reference>
<evidence type="ECO:0000313" key="4">
    <source>
        <dbReference type="Proteomes" id="UP000031631"/>
    </source>
</evidence>
<dbReference type="RefSeq" id="WP_041068232.1">
    <property type="nucleotide sequence ID" value="NZ_AP012273.1"/>
</dbReference>
<dbReference type="PRINTS" id="PR00081">
    <property type="entry name" value="GDHRDH"/>
</dbReference>
<dbReference type="OrthoDB" id="9793499at2"/>
<gene>
    <name evidence="3" type="ORF">TBH_C2057</name>
</gene>
<dbReference type="PRINTS" id="PR00080">
    <property type="entry name" value="SDRFAMILY"/>
</dbReference>
<dbReference type="Pfam" id="PF13561">
    <property type="entry name" value="adh_short_C2"/>
    <property type="match status" value="1"/>
</dbReference>
<name>A0A7U6GJT0_9GAMM</name>
<evidence type="ECO:0000313" key="3">
    <source>
        <dbReference type="EMBL" id="BAO44971.1"/>
    </source>
</evidence>
<proteinExistence type="inferred from homology"/>
<dbReference type="Gene3D" id="3.40.50.720">
    <property type="entry name" value="NAD(P)-binding Rossmann-like Domain"/>
    <property type="match status" value="1"/>
</dbReference>
<dbReference type="PANTHER" id="PTHR43639">
    <property type="entry name" value="OXIDOREDUCTASE, SHORT-CHAIN DEHYDROGENASE/REDUCTASE FAMILY (AFU_ORTHOLOGUE AFUA_5G02870)"/>
    <property type="match status" value="1"/>
</dbReference>
<evidence type="ECO:0000256" key="1">
    <source>
        <dbReference type="ARBA" id="ARBA00006484"/>
    </source>
</evidence>
<keyword evidence="4" id="KW-1185">Reference proteome</keyword>
<dbReference type="NCBIfam" id="NF006598">
    <property type="entry name" value="PRK09135.1"/>
    <property type="match status" value="1"/>
</dbReference>
<dbReference type="PANTHER" id="PTHR43639:SF1">
    <property type="entry name" value="SHORT-CHAIN DEHYDROGENASE_REDUCTASE FAMILY PROTEIN"/>
    <property type="match status" value="1"/>
</dbReference>
<dbReference type="AlphaFoldDB" id="A0A7U6GJT0"/>
<accession>A0A7U6GJT0</accession>
<protein>
    <submittedName>
        <fullName evidence="3">Pteridine reductase</fullName>
        <ecNumber evidence="3">1.5.1.33</ecNumber>
    </submittedName>
</protein>
<keyword evidence="2 3" id="KW-0560">Oxidoreductase</keyword>
<dbReference type="InterPro" id="IPR002347">
    <property type="entry name" value="SDR_fam"/>
</dbReference>
<dbReference type="SUPFAM" id="SSF51735">
    <property type="entry name" value="NAD(P)-binding Rossmann-fold domains"/>
    <property type="match status" value="1"/>
</dbReference>
<comment type="similarity">
    <text evidence="1">Belongs to the short-chain dehydrogenases/reductases (SDR) family.</text>
</comment>
<dbReference type="Proteomes" id="UP000031631">
    <property type="component" value="Chromosome"/>
</dbReference>
<dbReference type="EMBL" id="AP012273">
    <property type="protein sequence ID" value="BAO44971.1"/>
    <property type="molecule type" value="Genomic_DNA"/>
</dbReference>
<organism evidence="3 4">
    <name type="scientific">Thiolapillus brandeum</name>
    <dbReference type="NCBI Taxonomy" id="1076588"/>
    <lineage>
        <taxon>Bacteria</taxon>
        <taxon>Pseudomonadati</taxon>
        <taxon>Pseudomonadota</taxon>
        <taxon>Gammaproteobacteria</taxon>
        <taxon>Chromatiales</taxon>
        <taxon>Sedimenticolaceae</taxon>
        <taxon>Thiolapillus</taxon>
    </lineage>
</organism>
<dbReference type="EC" id="1.5.1.33" evidence="3"/>
<dbReference type="GO" id="GO:0047040">
    <property type="term" value="F:pteridine reductase activity"/>
    <property type="evidence" value="ECO:0007669"/>
    <property type="project" value="UniProtKB-EC"/>
</dbReference>